<protein>
    <submittedName>
        <fullName evidence="3">Uncharacterized protein</fullName>
    </submittedName>
</protein>
<keyword evidence="4" id="KW-1185">Reference proteome</keyword>
<comment type="caution">
    <text evidence="3">The sequence shown here is derived from an EMBL/GenBank/DDBJ whole genome shotgun (WGS) entry which is preliminary data.</text>
</comment>
<dbReference type="RefSeq" id="XP_062690705.1">
    <property type="nucleotide sequence ID" value="XM_062833204.1"/>
</dbReference>
<feature type="transmembrane region" description="Helical" evidence="2">
    <location>
        <begin position="31"/>
        <end position="48"/>
    </location>
</feature>
<name>A0AAJ0MPH8_9PEZI</name>
<keyword evidence="2" id="KW-1133">Transmembrane helix</keyword>
<evidence type="ECO:0000313" key="4">
    <source>
        <dbReference type="Proteomes" id="UP001285908"/>
    </source>
</evidence>
<evidence type="ECO:0000256" key="2">
    <source>
        <dbReference type="SAM" id="Phobius"/>
    </source>
</evidence>
<organism evidence="3 4">
    <name type="scientific">Neurospora hispaniola</name>
    <dbReference type="NCBI Taxonomy" id="588809"/>
    <lineage>
        <taxon>Eukaryota</taxon>
        <taxon>Fungi</taxon>
        <taxon>Dikarya</taxon>
        <taxon>Ascomycota</taxon>
        <taxon>Pezizomycotina</taxon>
        <taxon>Sordariomycetes</taxon>
        <taxon>Sordariomycetidae</taxon>
        <taxon>Sordariales</taxon>
        <taxon>Sordariaceae</taxon>
        <taxon>Neurospora</taxon>
    </lineage>
</organism>
<dbReference type="Proteomes" id="UP001285908">
    <property type="component" value="Unassembled WGS sequence"/>
</dbReference>
<feature type="region of interest" description="Disordered" evidence="1">
    <location>
        <begin position="1"/>
        <end position="25"/>
    </location>
</feature>
<proteinExistence type="predicted"/>
<accession>A0AAJ0MPH8</accession>
<keyword evidence="2" id="KW-0812">Transmembrane</keyword>
<dbReference type="GeneID" id="87870826"/>
<reference evidence="3 4" key="1">
    <citation type="journal article" date="2023" name="Mol. Phylogenet. Evol.">
        <title>Genome-scale phylogeny and comparative genomics of the fungal order Sordariales.</title>
        <authorList>
            <person name="Hensen N."/>
            <person name="Bonometti L."/>
            <person name="Westerberg I."/>
            <person name="Brannstrom I.O."/>
            <person name="Guillou S."/>
            <person name="Cros-Aarteil S."/>
            <person name="Calhoun S."/>
            <person name="Haridas S."/>
            <person name="Kuo A."/>
            <person name="Mondo S."/>
            <person name="Pangilinan J."/>
            <person name="Riley R."/>
            <person name="LaButti K."/>
            <person name="Andreopoulos B."/>
            <person name="Lipzen A."/>
            <person name="Chen C."/>
            <person name="Yan M."/>
            <person name="Daum C."/>
            <person name="Ng V."/>
            <person name="Clum A."/>
            <person name="Steindorff A."/>
            <person name="Ohm R.A."/>
            <person name="Martin F."/>
            <person name="Silar P."/>
            <person name="Natvig D.O."/>
            <person name="Lalanne C."/>
            <person name="Gautier V."/>
            <person name="Ament-Velasquez S.L."/>
            <person name="Kruys A."/>
            <person name="Hutchinson M.I."/>
            <person name="Powell A.J."/>
            <person name="Barry K."/>
            <person name="Miller A.N."/>
            <person name="Grigoriev I.V."/>
            <person name="Debuchy R."/>
            <person name="Gladieux P."/>
            <person name="Hiltunen Thoren M."/>
            <person name="Johannesson H."/>
        </authorList>
    </citation>
    <scope>NUCLEOTIDE SEQUENCE [LARGE SCALE GENOMIC DNA]</scope>
    <source>
        <strain evidence="3 4">FGSC 10403</strain>
    </source>
</reference>
<gene>
    <name evidence="3" type="ORF">B0T23DRAFT_189883</name>
</gene>
<dbReference type="AlphaFoldDB" id="A0AAJ0MPH8"/>
<evidence type="ECO:0000313" key="3">
    <source>
        <dbReference type="EMBL" id="KAK3488998.1"/>
    </source>
</evidence>
<keyword evidence="2" id="KW-0472">Membrane</keyword>
<evidence type="ECO:0000256" key="1">
    <source>
        <dbReference type="SAM" id="MobiDB-lite"/>
    </source>
</evidence>
<dbReference type="EMBL" id="JAULSX010000006">
    <property type="protein sequence ID" value="KAK3488998.1"/>
    <property type="molecule type" value="Genomic_DNA"/>
</dbReference>
<sequence>MQRRHKPNDRGKPLRALVGRRKKKTKRQRDSWRLLGVLVSCESHLLIIRRRRRRQHSLKRVSQCPQFPACFHFPRLSNRKPQVRDGVLALVCPRCLPDAPILRELRSCRHVDSCLPARLSPFPQAFSGPSVPARFWGSSSWDPTTFLGLSSGGRREAACRRMCCRGCTDRCATISIYRVDRAIGTSSCLVILLQQRRYPPIFAW</sequence>